<reference evidence="2 3" key="1">
    <citation type="journal article" date="2019" name="Sci. Rep.">
        <title>Orb-weaving spider Araneus ventricosus genome elucidates the spidroin gene catalogue.</title>
        <authorList>
            <person name="Kono N."/>
            <person name="Nakamura H."/>
            <person name="Ohtoshi R."/>
            <person name="Moran D.A.P."/>
            <person name="Shinohara A."/>
            <person name="Yoshida Y."/>
            <person name="Fujiwara M."/>
            <person name="Mori M."/>
            <person name="Tomita M."/>
            <person name="Arakawa K."/>
        </authorList>
    </citation>
    <scope>NUCLEOTIDE SEQUENCE [LARGE SCALE GENOMIC DNA]</scope>
</reference>
<accession>A0A4Y2S5M3</accession>
<keyword evidence="3" id="KW-1185">Reference proteome</keyword>
<evidence type="ECO:0000313" key="2">
    <source>
        <dbReference type="EMBL" id="GBN82906.1"/>
    </source>
</evidence>
<proteinExistence type="predicted"/>
<sequence>MPRLVGVIRSFMVTPALPTLKSGRHDSSGTEVGALIAKNGCGRIPPEGGAFHHWSGGNSPSHQKRESAYLPGGFSPTYSLCSLLPGEYFTVKSEHI</sequence>
<dbReference type="EMBL" id="BGPR01019775">
    <property type="protein sequence ID" value="GBN82906.1"/>
    <property type="molecule type" value="Genomic_DNA"/>
</dbReference>
<dbReference type="Proteomes" id="UP000499080">
    <property type="component" value="Unassembled WGS sequence"/>
</dbReference>
<dbReference type="AlphaFoldDB" id="A0A4Y2S5M3"/>
<protein>
    <submittedName>
        <fullName evidence="2">Uncharacterized protein</fullName>
    </submittedName>
</protein>
<dbReference type="EMBL" id="BGPR01019764">
    <property type="protein sequence ID" value="GBN82872.1"/>
    <property type="molecule type" value="Genomic_DNA"/>
</dbReference>
<organism evidence="2 3">
    <name type="scientific">Araneus ventricosus</name>
    <name type="common">Orbweaver spider</name>
    <name type="synonym">Epeira ventricosa</name>
    <dbReference type="NCBI Taxonomy" id="182803"/>
    <lineage>
        <taxon>Eukaryota</taxon>
        <taxon>Metazoa</taxon>
        <taxon>Ecdysozoa</taxon>
        <taxon>Arthropoda</taxon>
        <taxon>Chelicerata</taxon>
        <taxon>Arachnida</taxon>
        <taxon>Araneae</taxon>
        <taxon>Araneomorphae</taxon>
        <taxon>Entelegynae</taxon>
        <taxon>Araneoidea</taxon>
        <taxon>Araneidae</taxon>
        <taxon>Araneus</taxon>
    </lineage>
</organism>
<gene>
    <name evidence="1" type="ORF">AVEN_15879_1</name>
    <name evidence="2" type="ORF">AVEN_190120_1</name>
</gene>
<evidence type="ECO:0000313" key="1">
    <source>
        <dbReference type="EMBL" id="GBN82872.1"/>
    </source>
</evidence>
<evidence type="ECO:0000313" key="3">
    <source>
        <dbReference type="Proteomes" id="UP000499080"/>
    </source>
</evidence>
<comment type="caution">
    <text evidence="2">The sequence shown here is derived from an EMBL/GenBank/DDBJ whole genome shotgun (WGS) entry which is preliminary data.</text>
</comment>
<name>A0A4Y2S5M3_ARAVE</name>